<dbReference type="Gene3D" id="3.40.30.10">
    <property type="entry name" value="Glutaredoxin"/>
    <property type="match status" value="1"/>
</dbReference>
<dbReference type="NCBIfam" id="NF008107">
    <property type="entry name" value="PRK10853.1"/>
    <property type="match status" value="1"/>
</dbReference>
<dbReference type="Pfam" id="PF03960">
    <property type="entry name" value="ArsC"/>
    <property type="match status" value="1"/>
</dbReference>
<dbReference type="SUPFAM" id="SSF52833">
    <property type="entry name" value="Thioredoxin-like"/>
    <property type="match status" value="1"/>
</dbReference>
<dbReference type="PANTHER" id="PTHR30041:SF8">
    <property type="entry name" value="PROTEIN YFFB"/>
    <property type="match status" value="1"/>
</dbReference>
<dbReference type="PROSITE" id="PS51353">
    <property type="entry name" value="ARSC"/>
    <property type="match status" value="1"/>
</dbReference>
<dbReference type="CDD" id="cd03035">
    <property type="entry name" value="ArsC_Yffb"/>
    <property type="match status" value="1"/>
</dbReference>
<dbReference type="EMBL" id="UOFS01000013">
    <property type="protein sequence ID" value="VAW93337.1"/>
    <property type="molecule type" value="Genomic_DNA"/>
</dbReference>
<gene>
    <name evidence="1" type="ORF">MNBD_GAMMA22-691</name>
</gene>
<dbReference type="AlphaFoldDB" id="A0A3B1A175"/>
<proteinExistence type="predicted"/>
<organism evidence="1">
    <name type="scientific">hydrothermal vent metagenome</name>
    <dbReference type="NCBI Taxonomy" id="652676"/>
    <lineage>
        <taxon>unclassified sequences</taxon>
        <taxon>metagenomes</taxon>
        <taxon>ecological metagenomes</taxon>
    </lineage>
</organism>
<dbReference type="InterPro" id="IPR006660">
    <property type="entry name" value="Arsenate_reductase-like"/>
</dbReference>
<accession>A0A3B1A175</accession>
<dbReference type="NCBIfam" id="TIGR01617">
    <property type="entry name" value="arsC_related"/>
    <property type="match status" value="1"/>
</dbReference>
<name>A0A3B1A175_9ZZZZ</name>
<reference evidence="1" key="1">
    <citation type="submission" date="2018-06" db="EMBL/GenBank/DDBJ databases">
        <authorList>
            <person name="Zhirakovskaya E."/>
        </authorList>
    </citation>
    <scope>NUCLEOTIDE SEQUENCE</scope>
</reference>
<sequence length="114" mass="13426">MITLYGIKTCDAVKKARRWLDNNQQKYQFHDFRVDGVDSKKLSSWLAQIDNMTLLNKRSTTWRQLSDTDKSNLSDSNIKKLLINNVTLIKRPVLEVNNKIYTGFSDKHYQEIFN</sequence>
<dbReference type="InterPro" id="IPR036249">
    <property type="entry name" value="Thioredoxin-like_sf"/>
</dbReference>
<evidence type="ECO:0000313" key="1">
    <source>
        <dbReference type="EMBL" id="VAW93337.1"/>
    </source>
</evidence>
<dbReference type="InterPro" id="IPR006504">
    <property type="entry name" value="Tscrpt_reg_Spx/MgsR"/>
</dbReference>
<dbReference type="PANTHER" id="PTHR30041">
    <property type="entry name" value="ARSENATE REDUCTASE"/>
    <property type="match status" value="1"/>
</dbReference>
<protein>
    <submittedName>
        <fullName evidence="1">FIG138056: a glutathione-dependent thiol reductase</fullName>
    </submittedName>
</protein>